<sequence>MLATPIETPAASDETLRPAELGGLLERFPRLKLLSLDCFDTILWRHVAHPIDVFYDLQSHPRFADSGLDGRNRRRAEQLAREIAQVRRGQSEVTLAEIYRAALPSLADEACAAMQEAELEAEIRACYAHPQAVRLLRDAQARGIPVMIVSDTYLGEDQLRRLLAARLPADAFAAIRRIVVSSAHGMSKAGGLFPRLRQRYDLPVRQMLHVGDNPVADLRAPREAGIPALHLQHVPDAVVRQRNYQTAAMQLLAPDVRNRRPLFAPYHGVQAATVGDADIARTLGHTSLGPMLHAFADWLLAHKRRVEAEGRPVKLAFLLRDGFLPWRACETLAGHAVGKPVYLSRFAAFAASFRSVEDIDRYLALFLGSRRFPAMLRQLQLDGELGERILDKVRSAPQPVQEFARQLHRPEIVRRIVERSAAYRARLRRYLERQLGLAEGDTLAFVDLGYVGTAQRVLGPVMREEWNVDLHGWYFMCTPEAGGDGRRLGMIDATRYDAGAIDALLPFVSLLENLCTAPGGSVEDYTESGEPLFAESRIDAAQNARVEAIQRHALAFVEAARTHFDALDNPPHTDMLRDAALAEFGRMAYFPSPDELTHYGTFALELNLGTDRTLRLQDAGRSLADLRRHGIFYTMQHGGDERINTPHELRAAGLELGLAMFSTYRFGLGFVRGDWSLREQPFTVLMLHGERATRRRIAARYTYDGCYRLVVPLGDGRFDVGLMPADEQRMLQIVDARVVEVAGLGDGERSAEAVDVSGHLVLDGLEHLGDGVLRRSAPTSLILLPGGTVSGSARLALDLVVRPLDLGEG</sequence>
<dbReference type="OrthoDB" id="9816424at2"/>
<dbReference type="RefSeq" id="WP_146473862.1">
    <property type="nucleotide sequence ID" value="NZ_BNCF01000010.1"/>
</dbReference>
<dbReference type="EMBL" id="BNCF01000010">
    <property type="protein sequence ID" value="GHE37372.1"/>
    <property type="molecule type" value="Genomic_DNA"/>
</dbReference>
<evidence type="ECO:0008006" key="3">
    <source>
        <dbReference type="Google" id="ProtNLM"/>
    </source>
</evidence>
<evidence type="ECO:0000313" key="2">
    <source>
        <dbReference type="Proteomes" id="UP000636453"/>
    </source>
</evidence>
<name>A0A919DDS2_9GAMM</name>
<reference evidence="1" key="2">
    <citation type="submission" date="2020-09" db="EMBL/GenBank/DDBJ databases">
        <authorList>
            <person name="Sun Q."/>
            <person name="Kim S."/>
        </authorList>
    </citation>
    <scope>NUCLEOTIDE SEQUENCE</scope>
    <source>
        <strain evidence="1">KCTC 32020</strain>
    </source>
</reference>
<accession>A0A919DDS2</accession>
<gene>
    <name evidence="1" type="ORF">GCM10007167_19400</name>
</gene>
<proteinExistence type="predicted"/>
<dbReference type="Pfam" id="PF00702">
    <property type="entry name" value="Hydrolase"/>
    <property type="match status" value="1"/>
</dbReference>
<comment type="caution">
    <text evidence="1">The sequence shown here is derived from an EMBL/GenBank/DDBJ whole genome shotgun (WGS) entry which is preliminary data.</text>
</comment>
<reference evidence="1" key="1">
    <citation type="journal article" date="2014" name="Int. J. Syst. Evol. Microbiol.">
        <title>Complete genome sequence of Corynebacterium casei LMG S-19264T (=DSM 44701T), isolated from a smear-ripened cheese.</title>
        <authorList>
            <consortium name="US DOE Joint Genome Institute (JGI-PGF)"/>
            <person name="Walter F."/>
            <person name="Albersmeier A."/>
            <person name="Kalinowski J."/>
            <person name="Ruckert C."/>
        </authorList>
    </citation>
    <scope>NUCLEOTIDE SEQUENCE</scope>
    <source>
        <strain evidence="1">KCTC 32020</strain>
    </source>
</reference>
<protein>
    <recommendedName>
        <fullName evidence="3">Haloacid dehalogenase-like hydrolase</fullName>
    </recommendedName>
</protein>
<dbReference type="SUPFAM" id="SSF56784">
    <property type="entry name" value="HAD-like"/>
    <property type="match status" value="1"/>
</dbReference>
<organism evidence="1 2">
    <name type="scientific">Vulcaniibacterium thermophilum</name>
    <dbReference type="NCBI Taxonomy" id="1169913"/>
    <lineage>
        <taxon>Bacteria</taxon>
        <taxon>Pseudomonadati</taxon>
        <taxon>Pseudomonadota</taxon>
        <taxon>Gammaproteobacteria</taxon>
        <taxon>Lysobacterales</taxon>
        <taxon>Lysobacteraceae</taxon>
        <taxon>Vulcaniibacterium</taxon>
    </lineage>
</organism>
<dbReference type="AlphaFoldDB" id="A0A919DDS2"/>
<dbReference type="InterPro" id="IPR036412">
    <property type="entry name" value="HAD-like_sf"/>
</dbReference>
<dbReference type="Proteomes" id="UP000636453">
    <property type="component" value="Unassembled WGS sequence"/>
</dbReference>
<evidence type="ECO:0000313" key="1">
    <source>
        <dbReference type="EMBL" id="GHE37372.1"/>
    </source>
</evidence>
<dbReference type="Gene3D" id="3.40.50.1000">
    <property type="entry name" value="HAD superfamily/HAD-like"/>
    <property type="match status" value="1"/>
</dbReference>
<keyword evidence="2" id="KW-1185">Reference proteome</keyword>
<dbReference type="InterPro" id="IPR023214">
    <property type="entry name" value="HAD_sf"/>
</dbReference>